<name>A0A2P6QCT0_ROSCH</name>
<accession>A0A2P6QCT0</accession>
<comment type="caution">
    <text evidence="1">The sequence shown here is derived from an EMBL/GenBank/DDBJ whole genome shotgun (WGS) entry which is preliminary data.</text>
</comment>
<dbReference type="Gramene" id="PRQ31972">
    <property type="protein sequence ID" value="PRQ31972"/>
    <property type="gene ID" value="RchiOBHm_Chr5g0041281"/>
</dbReference>
<evidence type="ECO:0000313" key="2">
    <source>
        <dbReference type="Proteomes" id="UP000238479"/>
    </source>
</evidence>
<dbReference type="EMBL" id="PDCK01000043">
    <property type="protein sequence ID" value="PRQ31972.1"/>
    <property type="molecule type" value="Genomic_DNA"/>
</dbReference>
<proteinExistence type="predicted"/>
<reference evidence="1 2" key="1">
    <citation type="journal article" date="2018" name="Nat. Genet.">
        <title>The Rosa genome provides new insights in the design of modern roses.</title>
        <authorList>
            <person name="Bendahmane M."/>
        </authorList>
    </citation>
    <scope>NUCLEOTIDE SEQUENCE [LARGE SCALE GENOMIC DNA]</scope>
    <source>
        <strain evidence="2">cv. Old Blush</strain>
    </source>
</reference>
<sequence length="51" mass="5965">MDLVVLYHRGSKCVFGNVSEMKVLLGLMSNEFGICYLHCFARFEHYHDRVV</sequence>
<dbReference type="Proteomes" id="UP000238479">
    <property type="component" value="Chromosome 5"/>
</dbReference>
<evidence type="ECO:0000313" key="1">
    <source>
        <dbReference type="EMBL" id="PRQ31972.1"/>
    </source>
</evidence>
<organism evidence="1 2">
    <name type="scientific">Rosa chinensis</name>
    <name type="common">China rose</name>
    <dbReference type="NCBI Taxonomy" id="74649"/>
    <lineage>
        <taxon>Eukaryota</taxon>
        <taxon>Viridiplantae</taxon>
        <taxon>Streptophyta</taxon>
        <taxon>Embryophyta</taxon>
        <taxon>Tracheophyta</taxon>
        <taxon>Spermatophyta</taxon>
        <taxon>Magnoliopsida</taxon>
        <taxon>eudicotyledons</taxon>
        <taxon>Gunneridae</taxon>
        <taxon>Pentapetalae</taxon>
        <taxon>rosids</taxon>
        <taxon>fabids</taxon>
        <taxon>Rosales</taxon>
        <taxon>Rosaceae</taxon>
        <taxon>Rosoideae</taxon>
        <taxon>Rosoideae incertae sedis</taxon>
        <taxon>Rosa</taxon>
    </lineage>
</organism>
<dbReference type="AlphaFoldDB" id="A0A2P6QCT0"/>
<protein>
    <submittedName>
        <fullName evidence="1">Uncharacterized protein</fullName>
    </submittedName>
</protein>
<keyword evidence="2" id="KW-1185">Reference proteome</keyword>
<gene>
    <name evidence="1" type="ORF">RchiOBHm_Chr5g0041281</name>
</gene>